<dbReference type="AlphaFoldDB" id="D0LWV1"/>
<feature type="transmembrane region" description="Helical" evidence="1">
    <location>
        <begin position="673"/>
        <end position="693"/>
    </location>
</feature>
<organism evidence="4 5">
    <name type="scientific">Haliangium ochraceum (strain DSM 14365 / JCM 11303 / SMP-2)</name>
    <dbReference type="NCBI Taxonomy" id="502025"/>
    <lineage>
        <taxon>Bacteria</taxon>
        <taxon>Pseudomonadati</taxon>
        <taxon>Myxococcota</taxon>
        <taxon>Polyangia</taxon>
        <taxon>Haliangiales</taxon>
        <taxon>Kofleriaceae</taxon>
        <taxon>Haliangium</taxon>
    </lineage>
</organism>
<name>D0LWV1_HALO1</name>
<keyword evidence="5" id="KW-1185">Reference proteome</keyword>
<sequence length="710" mass="77071">MKRRVIVWMVMVGVCGMVEQRALAASEAAGQTLMEARAGFSTANVENSFRSDGPPARPPRGSGFRLVHYPSPAGKLAAYLSADPGDGVARPALVWAHGGFGGIGPSQWESERVRAFLDAGFVVMSPSWRGECDNRGRFELFYGEVDDALAAIDYVAALPYVDASRVYIAGHSTGGTIAMLAALASDRLRAAFSFGGAPDVGRVVEDGEGYGNTPFPYRDERERRLRTAVNFVDTLRVPTWYFEGADSLYSGEAEHMEALAQAAGTPYRAFTIAGGDHFNIVAPIARMLARKLAEDTGPQLSLSLDESDLRSAFDVYAADMVGELLEASPYTWTTQLELAIDAGAVSRALVLGAVGATRFPELARVQLLYSHALLQSWQLDAAYSYAERARELAGNDPEVISQLASLAWLRGEVGDAQRLLREALVDHPDHPALLDELDTYETYAKALAGESPSFEPGSAQAAAAAFLTEVAAGRAKQAVLERFDEKALRSLFRSALAGIAPDVSLQDDEPLDLAVTGFLMEGGKFFGDHEYRAWVLWPNASDEGDTVVVSGVVLLWGTEDADELRQQLEIASVPGLGNDALGSLAAGMSELERDAWMQRLTTVPSMDTGDIAMRLREDQPGSWKIVDFQYNELWASQLGEQYAAGVEAGVLPDASEASAKDSARAFAEIVGELLVWILFAALVYGAICGARRFRRWRFERRVRQLTRRDD</sequence>
<dbReference type="OrthoDB" id="9771666at2"/>
<dbReference type="InterPro" id="IPR050261">
    <property type="entry name" value="FrsA_esterase"/>
</dbReference>
<proteinExistence type="predicted"/>
<keyword evidence="4" id="KW-0031">Aminopeptidase</keyword>
<dbReference type="GO" id="GO:0008236">
    <property type="term" value="F:serine-type peptidase activity"/>
    <property type="evidence" value="ECO:0007669"/>
    <property type="project" value="InterPro"/>
</dbReference>
<keyword evidence="1" id="KW-0472">Membrane</keyword>
<dbReference type="Pfam" id="PF00326">
    <property type="entry name" value="Peptidase_S9"/>
    <property type="match status" value="1"/>
</dbReference>
<evidence type="ECO:0000313" key="4">
    <source>
        <dbReference type="EMBL" id="ACY14198.1"/>
    </source>
</evidence>
<dbReference type="Gene3D" id="3.40.50.1820">
    <property type="entry name" value="alpha/beta hydrolase"/>
    <property type="match status" value="1"/>
</dbReference>
<dbReference type="InterPro" id="IPR001375">
    <property type="entry name" value="Peptidase_S9_cat"/>
</dbReference>
<keyword evidence="4" id="KW-0645">Protease</keyword>
<feature type="signal peptide" evidence="2">
    <location>
        <begin position="1"/>
        <end position="24"/>
    </location>
</feature>
<evidence type="ECO:0000259" key="3">
    <source>
        <dbReference type="Pfam" id="PF00326"/>
    </source>
</evidence>
<dbReference type="SUPFAM" id="SSF48452">
    <property type="entry name" value="TPR-like"/>
    <property type="match status" value="1"/>
</dbReference>
<protein>
    <submittedName>
        <fullName evidence="4">Dipeptidylaminopeptidase/acylaminoacyl-peptidase-like protein</fullName>
    </submittedName>
</protein>
<dbReference type="SUPFAM" id="SSF53474">
    <property type="entry name" value="alpha/beta-Hydrolases"/>
    <property type="match status" value="1"/>
</dbReference>
<dbReference type="PANTHER" id="PTHR22946">
    <property type="entry name" value="DIENELACTONE HYDROLASE DOMAIN-CONTAINING PROTEIN-RELATED"/>
    <property type="match status" value="1"/>
</dbReference>
<feature type="domain" description="Peptidase S9 prolyl oligopeptidase catalytic" evidence="3">
    <location>
        <begin position="115"/>
        <end position="237"/>
    </location>
</feature>
<dbReference type="GO" id="GO:0006508">
    <property type="term" value="P:proteolysis"/>
    <property type="evidence" value="ECO:0007669"/>
    <property type="project" value="InterPro"/>
</dbReference>
<keyword evidence="4" id="KW-0378">Hydrolase</keyword>
<evidence type="ECO:0000313" key="5">
    <source>
        <dbReference type="Proteomes" id="UP000001880"/>
    </source>
</evidence>
<dbReference type="InterPro" id="IPR011990">
    <property type="entry name" value="TPR-like_helical_dom_sf"/>
</dbReference>
<keyword evidence="1" id="KW-1133">Transmembrane helix</keyword>
<dbReference type="STRING" id="502025.Hoch_1648"/>
<dbReference type="InterPro" id="IPR029058">
    <property type="entry name" value="AB_hydrolase_fold"/>
</dbReference>
<evidence type="ECO:0000256" key="1">
    <source>
        <dbReference type="SAM" id="Phobius"/>
    </source>
</evidence>
<dbReference type="Gene3D" id="1.25.40.10">
    <property type="entry name" value="Tetratricopeptide repeat domain"/>
    <property type="match status" value="1"/>
</dbReference>
<keyword evidence="2" id="KW-0732">Signal</keyword>
<dbReference type="GO" id="GO:0004177">
    <property type="term" value="F:aminopeptidase activity"/>
    <property type="evidence" value="ECO:0007669"/>
    <property type="project" value="UniProtKB-KW"/>
</dbReference>
<dbReference type="eggNOG" id="COG1506">
    <property type="taxonomic scope" value="Bacteria"/>
</dbReference>
<dbReference type="HOGENOM" id="CLU_388713_0_0_7"/>
<feature type="chain" id="PRO_5003010653" evidence="2">
    <location>
        <begin position="25"/>
        <end position="710"/>
    </location>
</feature>
<evidence type="ECO:0000256" key="2">
    <source>
        <dbReference type="SAM" id="SignalP"/>
    </source>
</evidence>
<reference evidence="4 5" key="1">
    <citation type="journal article" date="2010" name="Stand. Genomic Sci.">
        <title>Complete genome sequence of Haliangium ochraceum type strain (SMP-2).</title>
        <authorList>
            <consortium name="US DOE Joint Genome Institute (JGI-PGF)"/>
            <person name="Ivanova N."/>
            <person name="Daum C."/>
            <person name="Lang E."/>
            <person name="Abt B."/>
            <person name="Kopitz M."/>
            <person name="Saunders E."/>
            <person name="Lapidus A."/>
            <person name="Lucas S."/>
            <person name="Glavina Del Rio T."/>
            <person name="Nolan M."/>
            <person name="Tice H."/>
            <person name="Copeland A."/>
            <person name="Cheng J.F."/>
            <person name="Chen F."/>
            <person name="Bruce D."/>
            <person name="Goodwin L."/>
            <person name="Pitluck S."/>
            <person name="Mavromatis K."/>
            <person name="Pati A."/>
            <person name="Mikhailova N."/>
            <person name="Chen A."/>
            <person name="Palaniappan K."/>
            <person name="Land M."/>
            <person name="Hauser L."/>
            <person name="Chang Y.J."/>
            <person name="Jeffries C.D."/>
            <person name="Detter J.C."/>
            <person name="Brettin T."/>
            <person name="Rohde M."/>
            <person name="Goker M."/>
            <person name="Bristow J."/>
            <person name="Markowitz V."/>
            <person name="Eisen J.A."/>
            <person name="Hugenholtz P."/>
            <person name="Kyrpides N.C."/>
            <person name="Klenk H.P."/>
        </authorList>
    </citation>
    <scope>NUCLEOTIDE SEQUENCE [LARGE SCALE GENOMIC DNA]</scope>
    <source>
        <strain evidence="5">DSM 14365 / CIP 107738 / JCM 11303 / AJ 13395 / SMP-2</strain>
    </source>
</reference>
<gene>
    <name evidence="4" type="ordered locus">Hoch_1648</name>
</gene>
<dbReference type="EMBL" id="CP001804">
    <property type="protein sequence ID" value="ACY14198.1"/>
    <property type="molecule type" value="Genomic_DNA"/>
</dbReference>
<accession>D0LWV1</accession>
<dbReference type="KEGG" id="hoh:Hoch_1648"/>
<dbReference type="Proteomes" id="UP000001880">
    <property type="component" value="Chromosome"/>
</dbReference>
<keyword evidence="1" id="KW-0812">Transmembrane</keyword>